<dbReference type="GeneID" id="39864338"/>
<protein>
    <submittedName>
        <fullName evidence="1">Uncharacterized protein</fullName>
    </submittedName>
</protein>
<dbReference type="EMBL" id="CP101873">
    <property type="protein sequence ID" value="WMT07250.1"/>
    <property type="molecule type" value="Genomic_DNA"/>
</dbReference>
<reference evidence="1 2" key="1">
    <citation type="submission" date="2022-07" db="EMBL/GenBank/DDBJ databases">
        <title>Two temperate virus in Haloterrigena jeotgali A29.</title>
        <authorList>
            <person name="Deng X."/>
        </authorList>
    </citation>
    <scope>NUCLEOTIDE SEQUENCE [LARGE SCALE GENOMIC DNA]</scope>
    <source>
        <strain evidence="1 2">A29</strain>
    </source>
</reference>
<dbReference type="RefSeq" id="WP_049966535.1">
    <property type="nucleotide sequence ID" value="NZ_CP101873.1"/>
</dbReference>
<sequence length="262" mass="29994">MSDNTFPSGFVAKADPFNADERYVFGDPDVSEYVQVKLHEAHWFQNNPRDDFPHPDQKVVLNSMENDKYLLGRTPEEEVEIIRPLEDVANVVFAGDRMTYPQMSTRELLKEIRRSVEGQKAFYKMMSDVDIAVGATIVGWEDWMYEHSLELLDLLDTRYVAFDATSYNSKYTLGEHIDTLNDVIDPDGIYLNGCFSEETLREMPREVEAFSGKITPLSESERADGTHSRELMKQSVQERTPAINNWQAKISEFGYGHATGDD</sequence>
<keyword evidence="2" id="KW-1185">Reference proteome</keyword>
<proteinExistence type="predicted"/>
<gene>
    <name evidence="1" type="ORF">NP511_17905</name>
</gene>
<dbReference type="GeneID" id="84215856"/>
<name>A0AAF0PDP9_9EURY</name>
<organism evidence="1 2">
    <name type="scientific">Natrinema thermotolerans</name>
    <dbReference type="NCBI Taxonomy" id="121872"/>
    <lineage>
        <taxon>Archaea</taxon>
        <taxon>Methanobacteriati</taxon>
        <taxon>Methanobacteriota</taxon>
        <taxon>Stenosarchaea group</taxon>
        <taxon>Halobacteria</taxon>
        <taxon>Halobacteriales</taxon>
        <taxon>Natrialbaceae</taxon>
        <taxon>Natrinema</taxon>
    </lineage>
</organism>
<evidence type="ECO:0000313" key="2">
    <source>
        <dbReference type="Proteomes" id="UP001224926"/>
    </source>
</evidence>
<dbReference type="AlphaFoldDB" id="A0AAF0PDP9"/>
<dbReference type="Proteomes" id="UP001224926">
    <property type="component" value="Chromosome"/>
</dbReference>
<evidence type="ECO:0000313" key="1">
    <source>
        <dbReference type="EMBL" id="WMT07250.1"/>
    </source>
</evidence>
<accession>A0AAF0PDP9</accession>